<protein>
    <submittedName>
        <fullName evidence="2">9124_t:CDS:1</fullName>
    </submittedName>
</protein>
<evidence type="ECO:0000313" key="3">
    <source>
        <dbReference type="Proteomes" id="UP001153678"/>
    </source>
</evidence>
<gene>
    <name evidence="2" type="ORF">FWILDA_LOCUS10477</name>
</gene>
<dbReference type="InterPro" id="IPR001810">
    <property type="entry name" value="F-box_dom"/>
</dbReference>
<dbReference type="Gene3D" id="1.20.1280.50">
    <property type="match status" value="1"/>
</dbReference>
<dbReference type="SUPFAM" id="SSF81383">
    <property type="entry name" value="F-box domain"/>
    <property type="match status" value="1"/>
</dbReference>
<organism evidence="2 3">
    <name type="scientific">Funneliformis geosporum</name>
    <dbReference type="NCBI Taxonomy" id="1117311"/>
    <lineage>
        <taxon>Eukaryota</taxon>
        <taxon>Fungi</taxon>
        <taxon>Fungi incertae sedis</taxon>
        <taxon>Mucoromycota</taxon>
        <taxon>Glomeromycotina</taxon>
        <taxon>Glomeromycetes</taxon>
        <taxon>Glomerales</taxon>
        <taxon>Glomeraceae</taxon>
        <taxon>Funneliformis</taxon>
    </lineage>
</organism>
<sequence>MPAKQSITKLPPELFVEFCAYLTPSDLFILSKVCRKFYCYLSAPNSFSTQQIWKKSRLKFMTNDLMPPPNGMNEKCYVELLITERGCQICKINKKCKIYWEFGVRCCSKCFSEKTIMVESYVDYPRDLLEIMPFINKYGNMYYWKERLDFDCDQYTSFFHGYLSNLQSWLDVKKNKFDSIMKYAKAKQKKNEVKKISFSSDWQCPNIPYV</sequence>
<keyword evidence="3" id="KW-1185">Reference proteome</keyword>
<evidence type="ECO:0000313" key="2">
    <source>
        <dbReference type="EMBL" id="CAI2182228.1"/>
    </source>
</evidence>
<reference evidence="2" key="1">
    <citation type="submission" date="2022-08" db="EMBL/GenBank/DDBJ databases">
        <authorList>
            <person name="Kallberg Y."/>
            <person name="Tangrot J."/>
            <person name="Rosling A."/>
        </authorList>
    </citation>
    <scope>NUCLEOTIDE SEQUENCE</scope>
    <source>
        <strain evidence="2">Wild A</strain>
    </source>
</reference>
<dbReference type="PROSITE" id="PS50181">
    <property type="entry name" value="FBOX"/>
    <property type="match status" value="1"/>
</dbReference>
<dbReference type="Proteomes" id="UP001153678">
    <property type="component" value="Unassembled WGS sequence"/>
</dbReference>
<dbReference type="Pfam" id="PF12937">
    <property type="entry name" value="F-box-like"/>
    <property type="match status" value="1"/>
</dbReference>
<comment type="caution">
    <text evidence="2">The sequence shown here is derived from an EMBL/GenBank/DDBJ whole genome shotgun (WGS) entry which is preliminary data.</text>
</comment>
<proteinExistence type="predicted"/>
<dbReference type="AlphaFoldDB" id="A0A9W4X2R8"/>
<evidence type="ECO:0000259" key="1">
    <source>
        <dbReference type="PROSITE" id="PS50181"/>
    </source>
</evidence>
<name>A0A9W4X2R8_9GLOM</name>
<dbReference type="SMART" id="SM00256">
    <property type="entry name" value="FBOX"/>
    <property type="match status" value="1"/>
</dbReference>
<dbReference type="InterPro" id="IPR036047">
    <property type="entry name" value="F-box-like_dom_sf"/>
</dbReference>
<dbReference type="EMBL" id="CAMKVN010002698">
    <property type="protein sequence ID" value="CAI2182228.1"/>
    <property type="molecule type" value="Genomic_DNA"/>
</dbReference>
<accession>A0A9W4X2R8</accession>
<dbReference type="OrthoDB" id="2322499at2759"/>
<feature type="domain" description="F-box" evidence="1">
    <location>
        <begin position="4"/>
        <end position="56"/>
    </location>
</feature>